<feature type="signal peptide" evidence="2">
    <location>
        <begin position="1"/>
        <end position="21"/>
    </location>
</feature>
<sequence length="136" mass="15843">MKYLKLLCLLLVASAIFPALAKSPKDKHKYGVYITGVSASFSDSLVYFTNIQYVDSAAVDDKDLLVGRAEYSMQLKDYLESNKQLKNRTCFVYFNRKKKNLQKEINKLKEKYQKNKSIVVLEVDPEFIFKKAELYY</sequence>
<evidence type="ECO:0000256" key="1">
    <source>
        <dbReference type="SAM" id="Coils"/>
    </source>
</evidence>
<feature type="coiled-coil region" evidence="1">
    <location>
        <begin position="68"/>
        <end position="118"/>
    </location>
</feature>
<keyword evidence="2" id="KW-0732">Signal</keyword>
<protein>
    <submittedName>
        <fullName evidence="4">Uncharacterized protein</fullName>
    </submittedName>
</protein>
<dbReference type="AlphaFoldDB" id="A0A412GCU2"/>
<feature type="chain" id="PRO_5042367654" evidence="2">
    <location>
        <begin position="22"/>
        <end position="136"/>
    </location>
</feature>
<dbReference type="RefSeq" id="WP_007567105.1">
    <property type="nucleotide sequence ID" value="NZ_CABKNL010000059.1"/>
</dbReference>
<dbReference type="Proteomes" id="UP000718012">
    <property type="component" value="Unassembled WGS sequence"/>
</dbReference>
<dbReference type="Proteomes" id="UP000285864">
    <property type="component" value="Unassembled WGS sequence"/>
</dbReference>
<keyword evidence="1" id="KW-0175">Coiled coil</keyword>
<evidence type="ECO:0000256" key="2">
    <source>
        <dbReference type="SAM" id="SignalP"/>
    </source>
</evidence>
<reference evidence="3" key="2">
    <citation type="journal article" date="2021" name="PeerJ">
        <title>Extensive microbial diversity within the chicken gut microbiome revealed by metagenomics and culture.</title>
        <authorList>
            <person name="Gilroy R."/>
            <person name="Ravi A."/>
            <person name="Getino M."/>
            <person name="Pursley I."/>
            <person name="Horton D.L."/>
            <person name="Alikhan N.F."/>
            <person name="Baker D."/>
            <person name="Gharbi K."/>
            <person name="Hall N."/>
            <person name="Watson M."/>
            <person name="Adriaenssens E.M."/>
            <person name="Foster-Nyarko E."/>
            <person name="Jarju S."/>
            <person name="Secka A."/>
            <person name="Antonio M."/>
            <person name="Oren A."/>
            <person name="Chaudhuri R.R."/>
            <person name="La Ragione R."/>
            <person name="Hildebrand F."/>
            <person name="Pallen M.J."/>
        </authorList>
    </citation>
    <scope>NUCLEOTIDE SEQUENCE</scope>
    <source>
        <strain evidence="3">CHK165-8395</strain>
    </source>
</reference>
<evidence type="ECO:0000313" key="4">
    <source>
        <dbReference type="EMBL" id="RGR92609.1"/>
    </source>
</evidence>
<keyword evidence="5" id="KW-1185">Reference proteome</keyword>
<dbReference type="EMBL" id="QRUU01000065">
    <property type="protein sequence ID" value="RGR92609.1"/>
    <property type="molecule type" value="Genomic_DNA"/>
</dbReference>
<reference evidence="3" key="3">
    <citation type="submission" date="2021-09" db="EMBL/GenBank/DDBJ databases">
        <authorList>
            <person name="Gilroy R."/>
        </authorList>
    </citation>
    <scope>NUCLEOTIDE SEQUENCE</scope>
    <source>
        <strain evidence="3">CHK165-8395</strain>
    </source>
</reference>
<evidence type="ECO:0000313" key="3">
    <source>
        <dbReference type="EMBL" id="HJF08636.1"/>
    </source>
</evidence>
<gene>
    <name evidence="4" type="ORF">DWY20_12490</name>
    <name evidence="3" type="ORF">K8U81_10715</name>
</gene>
<dbReference type="EMBL" id="DYXD01000240">
    <property type="protein sequence ID" value="HJF08636.1"/>
    <property type="molecule type" value="Genomic_DNA"/>
</dbReference>
<evidence type="ECO:0000313" key="5">
    <source>
        <dbReference type="Proteomes" id="UP000285864"/>
    </source>
</evidence>
<comment type="caution">
    <text evidence="4">The sequence shown here is derived from an EMBL/GenBank/DDBJ whole genome shotgun (WGS) entry which is preliminary data.</text>
</comment>
<reference evidence="4 5" key="1">
    <citation type="submission" date="2018-08" db="EMBL/GenBank/DDBJ databases">
        <title>A genome reference for cultivated species of the human gut microbiota.</title>
        <authorList>
            <person name="Zou Y."/>
            <person name="Xue W."/>
            <person name="Luo G."/>
        </authorList>
    </citation>
    <scope>NUCLEOTIDE SEQUENCE [LARGE SCALE GENOMIC DNA]</scope>
    <source>
        <strain evidence="4 5">AF24-2</strain>
    </source>
</reference>
<name>A0A412GCU2_9BACT</name>
<proteinExistence type="predicted"/>
<organism evidence="4 5">
    <name type="scientific">Phocaeicola coprocola</name>
    <dbReference type="NCBI Taxonomy" id="310298"/>
    <lineage>
        <taxon>Bacteria</taxon>
        <taxon>Pseudomonadati</taxon>
        <taxon>Bacteroidota</taxon>
        <taxon>Bacteroidia</taxon>
        <taxon>Bacteroidales</taxon>
        <taxon>Bacteroidaceae</taxon>
        <taxon>Phocaeicola</taxon>
    </lineage>
</organism>
<accession>A0A412GCU2</accession>